<sequence length="163" mass="17675">MNFYRLAKVVKRNDALPIASKMFVTDADIKRRCEHALEKIKASRDLEVTVMVTSGWVMLSGTVAHGGERWAAEEAVSSVPGVLGVNAQIRVRNLDLEDEVRGNVSIALADEACPAPADVGVKVEQKRATLSGFVHSPAQRRAARNAAESTQGIKEVIDDILLI</sequence>
<protein>
    <submittedName>
        <fullName evidence="2">Osmotically-inducible protein OsmY, contains BON domain</fullName>
    </submittedName>
</protein>
<proteinExistence type="predicted"/>
<dbReference type="PANTHER" id="PTHR34606:SF15">
    <property type="entry name" value="BON DOMAIN-CONTAINING PROTEIN"/>
    <property type="match status" value="1"/>
</dbReference>
<accession>A0A239G9X0</accession>
<dbReference type="RefSeq" id="WP_089399114.1">
    <property type="nucleotide sequence ID" value="NZ_FZOT01000004.1"/>
</dbReference>
<dbReference type="EMBL" id="FZOT01000004">
    <property type="protein sequence ID" value="SNS65233.1"/>
    <property type="molecule type" value="Genomic_DNA"/>
</dbReference>
<dbReference type="InterPro" id="IPR051686">
    <property type="entry name" value="Lipoprotein_DolP"/>
</dbReference>
<evidence type="ECO:0000259" key="1">
    <source>
        <dbReference type="PROSITE" id="PS50914"/>
    </source>
</evidence>
<dbReference type="Gene3D" id="3.30.1340.30">
    <property type="match status" value="2"/>
</dbReference>
<dbReference type="PANTHER" id="PTHR34606">
    <property type="entry name" value="BON DOMAIN-CONTAINING PROTEIN"/>
    <property type="match status" value="1"/>
</dbReference>
<gene>
    <name evidence="2" type="ORF">SAMN06265795_104290</name>
</gene>
<dbReference type="InterPro" id="IPR007055">
    <property type="entry name" value="BON_dom"/>
</dbReference>
<dbReference type="Pfam" id="PF04972">
    <property type="entry name" value="BON"/>
    <property type="match status" value="2"/>
</dbReference>
<reference evidence="2 3" key="1">
    <citation type="submission" date="2017-06" db="EMBL/GenBank/DDBJ databases">
        <authorList>
            <person name="Kim H.J."/>
            <person name="Triplett B.A."/>
        </authorList>
    </citation>
    <scope>NUCLEOTIDE SEQUENCE [LARGE SCALE GENOMIC DNA]</scope>
    <source>
        <strain evidence="2 3">U15</strain>
    </source>
</reference>
<evidence type="ECO:0000313" key="3">
    <source>
        <dbReference type="Proteomes" id="UP000198284"/>
    </source>
</evidence>
<name>A0A239G9X0_9BURK</name>
<dbReference type="Proteomes" id="UP000198284">
    <property type="component" value="Unassembled WGS sequence"/>
</dbReference>
<dbReference type="OrthoDB" id="870892at2"/>
<dbReference type="PROSITE" id="PS50914">
    <property type="entry name" value="BON"/>
    <property type="match status" value="2"/>
</dbReference>
<organism evidence="2 3">
    <name type="scientific">Noviherbaspirillum humi</name>
    <dbReference type="NCBI Taxonomy" id="1688639"/>
    <lineage>
        <taxon>Bacteria</taxon>
        <taxon>Pseudomonadati</taxon>
        <taxon>Pseudomonadota</taxon>
        <taxon>Betaproteobacteria</taxon>
        <taxon>Burkholderiales</taxon>
        <taxon>Oxalobacteraceae</taxon>
        <taxon>Noviherbaspirillum</taxon>
    </lineage>
</organism>
<feature type="domain" description="BON" evidence="1">
    <location>
        <begin position="96"/>
        <end position="163"/>
    </location>
</feature>
<keyword evidence="3" id="KW-1185">Reference proteome</keyword>
<feature type="domain" description="BON" evidence="1">
    <location>
        <begin position="25"/>
        <end position="93"/>
    </location>
</feature>
<evidence type="ECO:0000313" key="2">
    <source>
        <dbReference type="EMBL" id="SNS65233.1"/>
    </source>
</evidence>
<dbReference type="AlphaFoldDB" id="A0A239G9X0"/>